<dbReference type="STRING" id="47855.GA0070606_0443"/>
<dbReference type="SUPFAM" id="SSF55008">
    <property type="entry name" value="HMA, heavy metal-associated domain"/>
    <property type="match status" value="1"/>
</dbReference>
<feature type="domain" description="HMA" evidence="2">
    <location>
        <begin position="2"/>
        <end position="67"/>
    </location>
</feature>
<name>A0A1C6TSI9_9ACTN</name>
<evidence type="ECO:0000313" key="4">
    <source>
        <dbReference type="Proteomes" id="UP000199001"/>
    </source>
</evidence>
<dbReference type="CDD" id="cd00371">
    <property type="entry name" value="HMA"/>
    <property type="match status" value="1"/>
</dbReference>
<organism evidence="3 4">
    <name type="scientific">Micromonospora citrea</name>
    <dbReference type="NCBI Taxonomy" id="47855"/>
    <lineage>
        <taxon>Bacteria</taxon>
        <taxon>Bacillati</taxon>
        <taxon>Actinomycetota</taxon>
        <taxon>Actinomycetes</taxon>
        <taxon>Micromonosporales</taxon>
        <taxon>Micromonosporaceae</taxon>
        <taxon>Micromonospora</taxon>
    </lineage>
</organism>
<dbReference type="Pfam" id="PF00403">
    <property type="entry name" value="HMA"/>
    <property type="match status" value="1"/>
</dbReference>
<dbReference type="RefSeq" id="WP_091107160.1">
    <property type="nucleotide sequence ID" value="NZ_FMHZ01000002.1"/>
</dbReference>
<sequence length="69" mass="7261">MNTATYKVTGMTCNGCANKVKNLLSELDGVDAVEVDLAAGRATLRASRGIDEARVVETLEEAGYEAARA</sequence>
<accession>A0A1C6TSI9</accession>
<dbReference type="AlphaFoldDB" id="A0A1C6TSI9"/>
<reference evidence="4" key="1">
    <citation type="submission" date="2016-06" db="EMBL/GenBank/DDBJ databases">
        <authorList>
            <person name="Varghese N."/>
            <person name="Submissions Spin"/>
        </authorList>
    </citation>
    <scope>NUCLEOTIDE SEQUENCE [LARGE SCALE GENOMIC DNA]</scope>
    <source>
        <strain evidence="4">DSM 43903</strain>
    </source>
</reference>
<dbReference type="PROSITE" id="PS50846">
    <property type="entry name" value="HMA_2"/>
    <property type="match status" value="1"/>
</dbReference>
<gene>
    <name evidence="3" type="ORF">GA0070606_0443</name>
</gene>
<dbReference type="InterPro" id="IPR036163">
    <property type="entry name" value="HMA_dom_sf"/>
</dbReference>
<keyword evidence="4" id="KW-1185">Reference proteome</keyword>
<evidence type="ECO:0000256" key="1">
    <source>
        <dbReference type="ARBA" id="ARBA00022723"/>
    </source>
</evidence>
<dbReference type="OrthoDB" id="9813965at2"/>
<dbReference type="InterPro" id="IPR006121">
    <property type="entry name" value="HMA_dom"/>
</dbReference>
<dbReference type="Proteomes" id="UP000199001">
    <property type="component" value="Unassembled WGS sequence"/>
</dbReference>
<protein>
    <submittedName>
        <fullName evidence="3">Copper chaperone CopZ</fullName>
    </submittedName>
</protein>
<dbReference type="Gene3D" id="3.30.70.100">
    <property type="match status" value="1"/>
</dbReference>
<dbReference type="InterPro" id="IPR017969">
    <property type="entry name" value="Heavy-metal-associated_CS"/>
</dbReference>
<evidence type="ECO:0000259" key="2">
    <source>
        <dbReference type="PROSITE" id="PS50846"/>
    </source>
</evidence>
<proteinExistence type="predicted"/>
<keyword evidence="1" id="KW-0479">Metal-binding</keyword>
<dbReference type="FunFam" id="3.30.70.100:FF:000001">
    <property type="entry name" value="ATPase copper transporting beta"/>
    <property type="match status" value="1"/>
</dbReference>
<dbReference type="PROSITE" id="PS01047">
    <property type="entry name" value="HMA_1"/>
    <property type="match status" value="1"/>
</dbReference>
<evidence type="ECO:0000313" key="3">
    <source>
        <dbReference type="EMBL" id="SCL44776.1"/>
    </source>
</evidence>
<dbReference type="GO" id="GO:0046872">
    <property type="term" value="F:metal ion binding"/>
    <property type="evidence" value="ECO:0007669"/>
    <property type="project" value="UniProtKB-KW"/>
</dbReference>
<dbReference type="EMBL" id="FMHZ01000002">
    <property type="protein sequence ID" value="SCL44776.1"/>
    <property type="molecule type" value="Genomic_DNA"/>
</dbReference>